<dbReference type="AlphaFoldDB" id="A0A5R9DUM4"/>
<keyword evidence="2" id="KW-0732">Signal</keyword>
<dbReference type="Pfam" id="PF01476">
    <property type="entry name" value="LysM"/>
    <property type="match status" value="8"/>
</dbReference>
<evidence type="ECO:0000313" key="4">
    <source>
        <dbReference type="EMBL" id="TLQ40127.1"/>
    </source>
</evidence>
<evidence type="ECO:0000256" key="1">
    <source>
        <dbReference type="SAM" id="MobiDB-lite"/>
    </source>
</evidence>
<dbReference type="SMART" id="SM00257">
    <property type="entry name" value="LysM"/>
    <property type="match status" value="8"/>
</dbReference>
<evidence type="ECO:0000259" key="3">
    <source>
        <dbReference type="PROSITE" id="PS51782"/>
    </source>
</evidence>
<feature type="domain" description="LysM" evidence="3">
    <location>
        <begin position="300"/>
        <end position="343"/>
    </location>
</feature>
<dbReference type="Gene3D" id="3.10.350.10">
    <property type="entry name" value="LysM domain"/>
    <property type="match status" value="8"/>
</dbReference>
<feature type="domain" description="LysM" evidence="3">
    <location>
        <begin position="241"/>
        <end position="284"/>
    </location>
</feature>
<feature type="domain" description="LysM" evidence="3">
    <location>
        <begin position="33"/>
        <end position="76"/>
    </location>
</feature>
<evidence type="ECO:0000256" key="2">
    <source>
        <dbReference type="SAM" id="SignalP"/>
    </source>
</evidence>
<dbReference type="CDD" id="cd00118">
    <property type="entry name" value="LysM"/>
    <property type="match status" value="8"/>
</dbReference>
<dbReference type="PANTHER" id="PTHR33734">
    <property type="entry name" value="LYSM DOMAIN-CONTAINING GPI-ANCHORED PROTEIN 2"/>
    <property type="match status" value="1"/>
</dbReference>
<feature type="compositionally biased region" description="Acidic residues" evidence="1">
    <location>
        <begin position="82"/>
        <end position="98"/>
    </location>
</feature>
<dbReference type="Proteomes" id="UP000306420">
    <property type="component" value="Unassembled WGS sequence"/>
</dbReference>
<dbReference type="OrthoDB" id="9769314at2"/>
<dbReference type="GO" id="GO:0008932">
    <property type="term" value="F:lytic endotransglycosylase activity"/>
    <property type="evidence" value="ECO:0007669"/>
    <property type="project" value="TreeGrafter"/>
</dbReference>
<proteinExistence type="predicted"/>
<dbReference type="EMBL" id="VBSP01000037">
    <property type="protein sequence ID" value="TLQ40127.1"/>
    <property type="molecule type" value="Genomic_DNA"/>
</dbReference>
<evidence type="ECO:0000313" key="5">
    <source>
        <dbReference type="Proteomes" id="UP000306420"/>
    </source>
</evidence>
<name>A0A5R9DUM4_9LACT</name>
<gene>
    <name evidence="4" type="ORF">FEZ33_09230</name>
</gene>
<accession>A0A5R9DUM4</accession>
<dbReference type="InterPro" id="IPR036779">
    <property type="entry name" value="LysM_dom_sf"/>
</dbReference>
<feature type="domain" description="LysM" evidence="3">
    <location>
        <begin position="119"/>
        <end position="162"/>
    </location>
</feature>
<feature type="domain" description="LysM" evidence="3">
    <location>
        <begin position="182"/>
        <end position="225"/>
    </location>
</feature>
<dbReference type="PANTHER" id="PTHR33734:SF22">
    <property type="entry name" value="MEMBRANE-BOUND LYTIC MUREIN TRANSGLYCOSYLASE D"/>
    <property type="match status" value="1"/>
</dbReference>
<feature type="region of interest" description="Disordered" evidence="1">
    <location>
        <begin position="78"/>
        <end position="98"/>
    </location>
</feature>
<dbReference type="InterPro" id="IPR018392">
    <property type="entry name" value="LysM"/>
</dbReference>
<dbReference type="SUPFAM" id="SSF54106">
    <property type="entry name" value="LysM domain"/>
    <property type="match status" value="8"/>
</dbReference>
<reference evidence="4 5" key="1">
    <citation type="submission" date="2019-05" db="EMBL/GenBank/DDBJ databases">
        <title>The metagenome of a microbial culture collection derived from dairy environment covers the genomic content of the human microbiome.</title>
        <authorList>
            <person name="Roder T."/>
            <person name="Wuthrich D."/>
            <person name="Sattari Z."/>
            <person name="Von Ah U."/>
            <person name="Bar C."/>
            <person name="Ronchi F."/>
            <person name="Macpherson A.J."/>
            <person name="Ganal-Vonarburg S.C."/>
            <person name="Bruggmann R."/>
            <person name="Vergeres G."/>
        </authorList>
    </citation>
    <scope>NUCLEOTIDE SEQUENCE [LARGE SCALE GENOMIC DNA]</scope>
    <source>
        <strain evidence="4 5">FAM 24227</strain>
    </source>
</reference>
<feature type="signal peptide" evidence="2">
    <location>
        <begin position="1"/>
        <end position="30"/>
    </location>
</feature>
<sequence length="596" mass="66329">MELQRKILTSSMSALAVVAVLGVAPLNVQAQQTTHTVEAGEYLYNIAPQYDVTVDELIEWNNLSSNDLQIGDQLIVQSPNEETPEEETSSEITDETTNEEIDTTVDETQTVQPTSENGHYYVVKPGDYLYKIANRFGITTEDLIEANNLVSNNLQIGDVLFIPSDSAEEDDDDSNEETPSETYYTVQAGDYLYKIAQQFGTTVEAIKDANDLTNNNLQIGDVLLIPDGSEEDDEEETPSETYYTVQAGDYLYKIAQQFGTTVEAIKDANDLTNNNLQIGDVLLIPDGSEDDDDEETPSETYYTVQAGDYLYKIAQQFGTTVEAIKDANELINNNLQIGDVLLIPDGSEENDDEEETPSETYYTVQAGDYLYKIAQQFGTTVEAIKDANDLTNNNLQIGDVLLIPDGSEENDDEEETPSETYYTVQAGDYLYKIAQQFGTTVEAIKDANDLTNNNLQIGDVLLIPDGSEEDDDDDEETPSETYYTVQAGDYLYKIAQHFGTTIEAIKDANSLTNNNLQIGDVLLIPDGSDEDPETPEFVAPKPGDLAYMPGMTLVKKYFPTVNSAVTYAEENFDYNEHINYFVNYFKGSFVLYFQPK</sequence>
<dbReference type="PROSITE" id="PS51782">
    <property type="entry name" value="LYSM"/>
    <property type="match status" value="8"/>
</dbReference>
<feature type="domain" description="LysM" evidence="3">
    <location>
        <begin position="420"/>
        <end position="463"/>
    </location>
</feature>
<feature type="domain" description="LysM" evidence="3">
    <location>
        <begin position="360"/>
        <end position="403"/>
    </location>
</feature>
<feature type="chain" id="PRO_5024450619" evidence="2">
    <location>
        <begin position="31"/>
        <end position="596"/>
    </location>
</feature>
<organism evidence="4 5">
    <name type="scientific">Ruoffia tabacinasalis</name>
    <dbReference type="NCBI Taxonomy" id="87458"/>
    <lineage>
        <taxon>Bacteria</taxon>
        <taxon>Bacillati</taxon>
        <taxon>Bacillota</taxon>
        <taxon>Bacilli</taxon>
        <taxon>Lactobacillales</taxon>
        <taxon>Aerococcaceae</taxon>
        <taxon>Ruoffia</taxon>
    </lineage>
</organism>
<comment type="caution">
    <text evidence="4">The sequence shown here is derived from an EMBL/GenBank/DDBJ whole genome shotgun (WGS) entry which is preliminary data.</text>
</comment>
<protein>
    <submittedName>
        <fullName evidence="4">LysM peptidoglycan-binding domain-containing protein</fullName>
    </submittedName>
</protein>
<feature type="domain" description="LysM" evidence="3">
    <location>
        <begin position="481"/>
        <end position="524"/>
    </location>
</feature>
<dbReference type="RefSeq" id="WP_138405097.1">
    <property type="nucleotide sequence ID" value="NZ_VBSP01000037.1"/>
</dbReference>